<dbReference type="AlphaFoldDB" id="E4SMK8"/>
<accession>E4SMK8</accession>
<sequence length="35" mass="4263">MKRSNEEKESEAEAIRNWNPRYKHNVIIYCGFMAF</sequence>
<evidence type="ECO:0000313" key="2">
    <source>
        <dbReference type="Proteomes" id="UP000007033"/>
    </source>
</evidence>
<dbReference type="EMBL" id="CP002338">
    <property type="protein sequence ID" value="ADQ58584.1"/>
    <property type="molecule type" value="Genomic_DNA"/>
</dbReference>
<organism evidence="1 2">
    <name type="scientific">Lactobacillus amylovorus (strain GRL 1112)</name>
    <dbReference type="NCBI Taxonomy" id="695560"/>
    <lineage>
        <taxon>Bacteria</taxon>
        <taxon>Bacillati</taxon>
        <taxon>Bacillota</taxon>
        <taxon>Bacilli</taxon>
        <taxon>Lactobacillales</taxon>
        <taxon>Lactobacillaceae</taxon>
        <taxon>Lactobacillus</taxon>
    </lineage>
</organism>
<evidence type="ECO:0000313" key="1">
    <source>
        <dbReference type="EMBL" id="ADQ58584.1"/>
    </source>
</evidence>
<gene>
    <name evidence="1" type="ordered locus">LA2_03030</name>
</gene>
<dbReference type="HOGENOM" id="CLU_220618_0_0_9"/>
<dbReference type="Proteomes" id="UP000007033">
    <property type="component" value="Chromosome"/>
</dbReference>
<dbReference type="KEGG" id="lam:LA2_03030"/>
<protein>
    <submittedName>
        <fullName evidence="1">Uncharacterized protein</fullName>
    </submittedName>
</protein>
<name>E4SMK8_LACAR</name>
<proteinExistence type="predicted"/>
<reference evidence="1 2" key="1">
    <citation type="journal article" date="2011" name="J. Bacteriol.">
        <title>Genome sequence of Lactobacillus amylovorus GRL1112.</title>
        <authorList>
            <person name="Kant R."/>
            <person name="Paulin L."/>
            <person name="Alatalo E."/>
            <person name="de Vos W.M."/>
            <person name="Palva A."/>
        </authorList>
    </citation>
    <scope>NUCLEOTIDE SEQUENCE [LARGE SCALE GENOMIC DNA]</scope>
    <source>
        <strain evidence="1 2">GRL 1112</strain>
    </source>
</reference>